<dbReference type="AlphaFoldDB" id="A0A1E3PJ11"/>
<dbReference type="EMBL" id="KV454410">
    <property type="protein sequence ID" value="ODQ65280.1"/>
    <property type="molecule type" value="Genomic_DNA"/>
</dbReference>
<accession>A0A1E3PJ11</accession>
<organism evidence="1 2">
    <name type="scientific">Nadsonia fulvescens var. elongata DSM 6958</name>
    <dbReference type="NCBI Taxonomy" id="857566"/>
    <lineage>
        <taxon>Eukaryota</taxon>
        <taxon>Fungi</taxon>
        <taxon>Dikarya</taxon>
        <taxon>Ascomycota</taxon>
        <taxon>Saccharomycotina</taxon>
        <taxon>Dipodascomycetes</taxon>
        <taxon>Dipodascales</taxon>
        <taxon>Dipodascales incertae sedis</taxon>
        <taxon>Nadsonia</taxon>
    </lineage>
</organism>
<reference evidence="1 2" key="1">
    <citation type="journal article" date="2016" name="Proc. Natl. Acad. Sci. U.S.A.">
        <title>Comparative genomics of biotechnologically important yeasts.</title>
        <authorList>
            <person name="Riley R."/>
            <person name="Haridas S."/>
            <person name="Wolfe K.H."/>
            <person name="Lopes M.R."/>
            <person name="Hittinger C.T."/>
            <person name="Goeker M."/>
            <person name="Salamov A.A."/>
            <person name="Wisecaver J.H."/>
            <person name="Long T.M."/>
            <person name="Calvey C.H."/>
            <person name="Aerts A.L."/>
            <person name="Barry K.W."/>
            <person name="Choi C."/>
            <person name="Clum A."/>
            <person name="Coughlan A.Y."/>
            <person name="Deshpande S."/>
            <person name="Douglass A.P."/>
            <person name="Hanson S.J."/>
            <person name="Klenk H.-P."/>
            <person name="LaButti K.M."/>
            <person name="Lapidus A."/>
            <person name="Lindquist E.A."/>
            <person name="Lipzen A.M."/>
            <person name="Meier-Kolthoff J.P."/>
            <person name="Ohm R.A."/>
            <person name="Otillar R.P."/>
            <person name="Pangilinan J.L."/>
            <person name="Peng Y."/>
            <person name="Rokas A."/>
            <person name="Rosa C.A."/>
            <person name="Scheuner C."/>
            <person name="Sibirny A.A."/>
            <person name="Slot J.C."/>
            <person name="Stielow J.B."/>
            <person name="Sun H."/>
            <person name="Kurtzman C.P."/>
            <person name="Blackwell M."/>
            <person name="Grigoriev I.V."/>
            <person name="Jeffries T.W."/>
        </authorList>
    </citation>
    <scope>NUCLEOTIDE SEQUENCE [LARGE SCALE GENOMIC DNA]</scope>
    <source>
        <strain evidence="1 2">DSM 6958</strain>
    </source>
</reference>
<keyword evidence="2" id="KW-1185">Reference proteome</keyword>
<dbReference type="STRING" id="857566.A0A1E3PJ11"/>
<dbReference type="Gene3D" id="2.40.160.20">
    <property type="match status" value="1"/>
</dbReference>
<evidence type="ECO:0000313" key="1">
    <source>
        <dbReference type="EMBL" id="ODQ65280.1"/>
    </source>
</evidence>
<name>A0A1E3PJ11_9ASCO</name>
<dbReference type="OrthoDB" id="2544694at2759"/>
<dbReference type="Proteomes" id="UP000095009">
    <property type="component" value="Unassembled WGS sequence"/>
</dbReference>
<protein>
    <submittedName>
        <fullName evidence="1">Uncharacterized protein</fullName>
    </submittedName>
</protein>
<evidence type="ECO:0000313" key="2">
    <source>
        <dbReference type="Proteomes" id="UP000095009"/>
    </source>
</evidence>
<gene>
    <name evidence="1" type="ORF">NADFUDRAFT_70779</name>
</gene>
<dbReference type="Pfam" id="PF11578">
    <property type="entry name" value="DUF3237"/>
    <property type="match status" value="1"/>
</dbReference>
<sequence>MTDFVPQLKPAFHIVIDAEEGVPSFANHKGQQTYIGIKGGYTKTLDPEFPFDITISHGSDDLLTSNTSKNKATILDCKVYGTLNDEKKTPVQIKYSGLVHFQDKVAAIANNQVNSMDWLDGYATCHMNIDIAPGTSAEWVNDWNLVGRGRFFRDSNGGLHVEYIVSRIL</sequence>
<proteinExistence type="predicted"/>